<dbReference type="Gene3D" id="1.25.40.20">
    <property type="entry name" value="Ankyrin repeat-containing domain"/>
    <property type="match status" value="1"/>
</dbReference>
<dbReference type="PROSITE" id="PS50225">
    <property type="entry name" value="SOCS"/>
    <property type="match status" value="1"/>
</dbReference>
<dbReference type="InterPro" id="IPR002110">
    <property type="entry name" value="Ankyrin_rpt"/>
</dbReference>
<comment type="caution">
    <text evidence="7">The sequence shown here is derived from an EMBL/GenBank/DDBJ whole genome shotgun (WGS) entry which is preliminary data.</text>
</comment>
<dbReference type="CDD" id="cd03587">
    <property type="entry name" value="SOCS"/>
    <property type="match status" value="1"/>
</dbReference>
<evidence type="ECO:0000256" key="5">
    <source>
        <dbReference type="SAM" id="MobiDB-lite"/>
    </source>
</evidence>
<dbReference type="InterPro" id="IPR001496">
    <property type="entry name" value="SOCS_box"/>
</dbReference>
<dbReference type="InterPro" id="IPR036770">
    <property type="entry name" value="Ankyrin_rpt-contain_sf"/>
</dbReference>
<dbReference type="PANTHER" id="PTHR24198:SF165">
    <property type="entry name" value="ANKYRIN REPEAT-CONTAINING PROTEIN-RELATED"/>
    <property type="match status" value="1"/>
</dbReference>
<dbReference type="SMART" id="SM00969">
    <property type="entry name" value="SOCS_box"/>
    <property type="match status" value="1"/>
</dbReference>
<gene>
    <name evidence="7" type="ORF">FSP39_018520</name>
</gene>
<reference evidence="7" key="1">
    <citation type="submission" date="2019-08" db="EMBL/GenBank/DDBJ databases">
        <title>The improved chromosome-level genome for the pearl oyster Pinctada fucata martensii using PacBio sequencing and Hi-C.</title>
        <authorList>
            <person name="Zheng Z."/>
        </authorList>
    </citation>
    <scope>NUCLEOTIDE SEQUENCE</scope>
    <source>
        <strain evidence="7">ZZ-2019</strain>
        <tissue evidence="7">Adductor muscle</tissue>
    </source>
</reference>
<feature type="compositionally biased region" description="Polar residues" evidence="5">
    <location>
        <begin position="12"/>
        <end position="29"/>
    </location>
</feature>
<protein>
    <recommendedName>
        <fullName evidence="6">SOCS box domain-containing protein</fullName>
    </recommendedName>
</protein>
<dbReference type="GO" id="GO:0035556">
    <property type="term" value="P:intracellular signal transduction"/>
    <property type="evidence" value="ECO:0007669"/>
    <property type="project" value="InterPro"/>
</dbReference>
<keyword evidence="1" id="KW-0677">Repeat</keyword>
<feature type="repeat" description="ANK" evidence="3">
    <location>
        <begin position="247"/>
        <end position="279"/>
    </location>
</feature>
<evidence type="ECO:0000313" key="8">
    <source>
        <dbReference type="Proteomes" id="UP001186944"/>
    </source>
</evidence>
<name>A0AA88YGN6_PINIB</name>
<feature type="compositionally biased region" description="Low complexity" evidence="5">
    <location>
        <begin position="30"/>
        <end position="51"/>
    </location>
</feature>
<feature type="region of interest" description="Disordered" evidence="5">
    <location>
        <begin position="1"/>
        <end position="63"/>
    </location>
</feature>
<dbReference type="Proteomes" id="UP001186944">
    <property type="component" value="Unassembled WGS sequence"/>
</dbReference>
<evidence type="ECO:0000256" key="2">
    <source>
        <dbReference type="ARBA" id="ARBA00023043"/>
    </source>
</evidence>
<accession>A0AA88YGN6</accession>
<keyword evidence="2 3" id="KW-0040">ANK repeat</keyword>
<evidence type="ECO:0000256" key="1">
    <source>
        <dbReference type="ARBA" id="ARBA00022737"/>
    </source>
</evidence>
<keyword evidence="4" id="KW-0175">Coiled coil</keyword>
<keyword evidence="8" id="KW-1185">Reference proteome</keyword>
<sequence>MAVCTEDAGANNALTASPANSKTKSSVTVPNTGNKTQTTKTTPLNGTKTTLRPGKKSNLSKRNSSMKQFLDPLFVMLFFMTKDDRRLVARRAELLEEEEKLRELNCKLTELLDGNDGKQDREIEELVDQHQRLLKGTDSMKFAYLKAVSLDNINVVKIFHKYNLGFNLKERMIDIETPLSQALHFQCPKVLSYHISKIEEDINEEFWADVESPLHVVVGNHTSSNAQIQCLKELLKLNGLPKDTFIGPSTALMVACFRGSVDCIKMLLEAGCKTDIINDLGHDSAHRCLNSYDRNPRRSAECLRVLIQNGYPIQNKRILKWTINSSNVLALSLLADANIDINAKLTMHASGNRDRTEQLPTITYASRKHKVEVVTFLIKAGCVHFHLIGEISTCNIHRADYSNCGFQGVVKEFLTAPRTLRDICRIRIRNSLGLFPRQKITQLGLPKKMAEYVSGDDFLRMKL</sequence>
<dbReference type="SUPFAM" id="SSF158235">
    <property type="entry name" value="SOCS box-like"/>
    <property type="match status" value="1"/>
</dbReference>
<dbReference type="PROSITE" id="PS50088">
    <property type="entry name" value="ANK_REPEAT"/>
    <property type="match status" value="1"/>
</dbReference>
<dbReference type="PANTHER" id="PTHR24198">
    <property type="entry name" value="ANKYRIN REPEAT AND PROTEIN KINASE DOMAIN-CONTAINING PROTEIN"/>
    <property type="match status" value="1"/>
</dbReference>
<proteinExistence type="predicted"/>
<dbReference type="InterPro" id="IPR036036">
    <property type="entry name" value="SOCS_box-like_dom_sf"/>
</dbReference>
<dbReference type="Pfam" id="PF12796">
    <property type="entry name" value="Ank_2"/>
    <property type="match status" value="1"/>
</dbReference>
<feature type="domain" description="SOCS box" evidence="6">
    <location>
        <begin position="415"/>
        <end position="459"/>
    </location>
</feature>
<dbReference type="AlphaFoldDB" id="A0AA88YGN6"/>
<dbReference type="EMBL" id="VSWD01000004">
    <property type="protein sequence ID" value="KAK3105164.1"/>
    <property type="molecule type" value="Genomic_DNA"/>
</dbReference>
<dbReference type="Pfam" id="PF07525">
    <property type="entry name" value="SOCS_box"/>
    <property type="match status" value="1"/>
</dbReference>
<evidence type="ECO:0000259" key="6">
    <source>
        <dbReference type="PROSITE" id="PS50225"/>
    </source>
</evidence>
<feature type="coiled-coil region" evidence="4">
    <location>
        <begin position="87"/>
        <end position="114"/>
    </location>
</feature>
<dbReference type="SMART" id="SM00248">
    <property type="entry name" value="ANK"/>
    <property type="match status" value="4"/>
</dbReference>
<organism evidence="7 8">
    <name type="scientific">Pinctada imbricata</name>
    <name type="common">Atlantic pearl-oyster</name>
    <name type="synonym">Pinctada martensii</name>
    <dbReference type="NCBI Taxonomy" id="66713"/>
    <lineage>
        <taxon>Eukaryota</taxon>
        <taxon>Metazoa</taxon>
        <taxon>Spiralia</taxon>
        <taxon>Lophotrochozoa</taxon>
        <taxon>Mollusca</taxon>
        <taxon>Bivalvia</taxon>
        <taxon>Autobranchia</taxon>
        <taxon>Pteriomorphia</taxon>
        <taxon>Pterioida</taxon>
        <taxon>Pterioidea</taxon>
        <taxon>Pteriidae</taxon>
        <taxon>Pinctada</taxon>
    </lineage>
</organism>
<evidence type="ECO:0000313" key="7">
    <source>
        <dbReference type="EMBL" id="KAK3105164.1"/>
    </source>
</evidence>
<dbReference type="SUPFAM" id="SSF48403">
    <property type="entry name" value="Ankyrin repeat"/>
    <property type="match status" value="1"/>
</dbReference>
<evidence type="ECO:0000256" key="3">
    <source>
        <dbReference type="PROSITE-ProRule" id="PRU00023"/>
    </source>
</evidence>
<evidence type="ECO:0000256" key="4">
    <source>
        <dbReference type="SAM" id="Coils"/>
    </source>
</evidence>
<dbReference type="Gene3D" id="1.10.750.20">
    <property type="entry name" value="SOCS box"/>
    <property type="match status" value="1"/>
</dbReference>